<dbReference type="Proteomes" id="UP001631969">
    <property type="component" value="Unassembled WGS sequence"/>
</dbReference>
<name>A0ACC7NQN3_9BACL</name>
<gene>
    <name evidence="1" type="ORF">ACI1P1_01165</name>
</gene>
<evidence type="ECO:0000313" key="2">
    <source>
        <dbReference type="Proteomes" id="UP001631969"/>
    </source>
</evidence>
<proteinExistence type="predicted"/>
<protein>
    <submittedName>
        <fullName evidence="1">N-acetylmuramoyl-L-alanine amidase</fullName>
        <ecNumber evidence="1">3.5.1.28</ecNumber>
    </submittedName>
</protein>
<accession>A0ACC7NQN3</accession>
<dbReference type="EC" id="3.5.1.28" evidence="1"/>
<evidence type="ECO:0000313" key="1">
    <source>
        <dbReference type="EMBL" id="MFM9326898.1"/>
    </source>
</evidence>
<comment type="caution">
    <text evidence="1">The sequence shown here is derived from an EMBL/GenBank/DDBJ whole genome shotgun (WGS) entry which is preliminary data.</text>
</comment>
<reference evidence="1" key="1">
    <citation type="submission" date="2024-12" db="EMBL/GenBank/DDBJ databases">
        <authorList>
            <person name="Wu N."/>
        </authorList>
    </citation>
    <scope>NUCLEOTIDE SEQUENCE</scope>
    <source>
        <strain evidence="1">P15</strain>
    </source>
</reference>
<organism evidence="1 2">
    <name type="scientific">Paenibacillus mesotrionivorans</name>
    <dbReference type="NCBI Taxonomy" id="3160968"/>
    <lineage>
        <taxon>Bacteria</taxon>
        <taxon>Bacillati</taxon>
        <taxon>Bacillota</taxon>
        <taxon>Bacilli</taxon>
        <taxon>Bacillales</taxon>
        <taxon>Paenibacillaceae</taxon>
        <taxon>Paenibacillus</taxon>
    </lineage>
</organism>
<dbReference type="EMBL" id="JBJURJ010000001">
    <property type="protein sequence ID" value="MFM9326898.1"/>
    <property type="molecule type" value="Genomic_DNA"/>
</dbReference>
<keyword evidence="1" id="KW-0378">Hydrolase</keyword>
<keyword evidence="2" id="KW-1185">Reference proteome</keyword>
<sequence>MKKLVTALVGAVLLVLMWSGGGGTSYAADNQVRLFLNRTELVPEVPPRIVNDLTLVPVRIISEELGAEVSWNQEKQQVTIKRDGALLQLAINNPVASVNGAAFKLETAPVLDSGTTLLPVRFVTENLGMDVQWDNLTRSVFLFDKSSSIPVSGGQSSEPPKAGASIPPAATETPSPAATPKPSPSASSSASIMPSSTPTSKPSGSSSPTLPGSTIAPGATPGTSPSTGPDHVVSVIQTISFSDGRMAITADRAVPQPVFTHLSNPSRLVIDLPGARLAQTVNGKAVEQVNELAISAEFSERIRFSQFQDQPPTVRIVVDLKQKIDYTLLEGRNPAELTIAMKGYNFLVVLDAGHGDGDPGAISKITGRKEKDFNLSMVLKIAKALENIPNLQVKLTRQDDTFVELNERADFANRLNADVFVSVHANSFNKATVSGTETYYSRDESRALADILHSRILPATGFNDRGVRKNDLRVTLRTVMPAVLCEIGYLSSPEEEAALFTEKLQLQTAEAIAAGIREYLQIP</sequence>